<evidence type="ECO:0000313" key="1">
    <source>
        <dbReference type="EMBL" id="ADO97856.1"/>
    </source>
</evidence>
<dbReference type="KEGG" id="vg:10329151"/>
<accession>E3SKQ4</accession>
<sequence length="708" mass="76082">MAYYYPEGPFGPICDLPPTDLEIEQRSRLAIPDREREGDDLDLITQEDLSGIYEPLIPVLGEAPAFFIRRRCKERTLADGTIERYDCEYDFDGDTGENYDDGWDGPKEGLLIGINDNFFVPNTGPESCSPFKPDINIRPLTFFGPNGVKFTRTAFEGSSPVTYPVESASVSSENQPTITAQFSEDRQNLVIGGTGTGIVNLSLTWKDDPNISGLAVNQLTVGGKTWTQNGKNGSQTEFLTLTPGTYPIVLSGQSGTSGSRLVGTNRIEYDDDFGNGFDLNATFLIESVLAETPYTVTDGYWSDEGNTYGVWVNPAQCTLPLLPQQVTYKIEITEAGEYGFTFGCDDNATLTIGTETSPFMTAQGGIFKGGSYNTPYTATRTLAAGTLLLTVNCTNSAAGFLDANGDPIGKAFDWTRNPGGWYIKMCKGGVCAGGNNITWVTSGPHPKWSDFMNTYAVWPNNTDPLLDAAQTATWNINIPTTGNYVFECEADNTATFSLDGTQIASSSSFTSTTSVNLTNVSDGAHTISVTCTNQSSSNGANTWTDNPGGAAWRIKYAGGQIAATFDSQGRLIVTGAGAATLDFDFEWDDNPNSYGTALGTYSLPDLGVNFTQTSGVTSGSDSHQKTNVTAGTYAATILNANSAGFTRKQNNTRLCFKDSDGSDCNAQVDVTVTQTDAIIASSLDLNTPGDGNIFWHTRKAVGYTYIDE</sequence>
<organism evidence="1 2">
    <name type="scientific">Synechococcus phage S-SSM5</name>
    <dbReference type="NCBI Taxonomy" id="445685"/>
    <lineage>
        <taxon>Viruses</taxon>
        <taxon>Duplodnaviria</taxon>
        <taxon>Heunggongvirae</taxon>
        <taxon>Uroviricota</taxon>
        <taxon>Caudoviricetes</taxon>
        <taxon>Pantevenvirales</taxon>
        <taxon>Kyanoviridae</taxon>
        <taxon>Glaucusvirus</taxon>
        <taxon>Glaucusvirus ssm5</taxon>
    </lineage>
</organism>
<dbReference type="RefSeq" id="YP_004324817.1">
    <property type="nucleotide sequence ID" value="NC_015289.1"/>
</dbReference>
<dbReference type="EMBL" id="GU071097">
    <property type="protein sequence ID" value="ADO97856.1"/>
    <property type="molecule type" value="Genomic_DNA"/>
</dbReference>
<dbReference type="GeneID" id="10329151"/>
<dbReference type="Proteomes" id="UP000006526">
    <property type="component" value="Segment"/>
</dbReference>
<gene>
    <name evidence="1" type="ORF">SSSM5_215</name>
</gene>
<dbReference type="OrthoDB" id="5610at10239"/>
<proteinExistence type="predicted"/>
<keyword evidence="2" id="KW-1185">Reference proteome</keyword>
<name>E3SKQ4_9CAUD</name>
<evidence type="ECO:0000313" key="2">
    <source>
        <dbReference type="Proteomes" id="UP000006526"/>
    </source>
</evidence>
<reference evidence="1 2" key="1">
    <citation type="journal article" date="2010" name="Environ. Microbiol.">
        <title>Genomic analysis of oceanic cyanobacterial myoviruses compared with T4-like myoviruses from diverse hosts and environments.</title>
        <authorList>
            <person name="Sullivan M.B."/>
            <person name="Huang K.H."/>
            <person name="Ignacio-Espinoza J.C."/>
            <person name="Berlin A.M."/>
            <person name="Kelly L."/>
            <person name="Weigele P.R."/>
            <person name="DeFrancesco A.S."/>
            <person name="Kern S.E."/>
            <person name="Thompson L.R."/>
            <person name="Young S."/>
            <person name="Yandava C."/>
            <person name="Fu R."/>
            <person name="Krastins B."/>
            <person name="Chase M."/>
            <person name="Sarracino D."/>
            <person name="Osburne M.S."/>
            <person name="Henn M.R."/>
            <person name="Chisholm S.W."/>
        </authorList>
    </citation>
    <scope>NUCLEOTIDE SEQUENCE [LARGE SCALE GENOMIC DNA]</scope>
    <source>
        <strain evidence="1">8102-12</strain>
    </source>
</reference>
<protein>
    <submittedName>
        <fullName evidence="1">PA14 domain-containing protein</fullName>
    </submittedName>
</protein>